<dbReference type="EMBL" id="LQRT01000058">
    <property type="protein sequence ID" value="KZS38365.1"/>
    <property type="molecule type" value="Genomic_DNA"/>
</dbReference>
<dbReference type="STRING" id="1642818.AWE51_17570"/>
<evidence type="ECO:0000313" key="1">
    <source>
        <dbReference type="EMBL" id="KZS38365.1"/>
    </source>
</evidence>
<keyword evidence="2" id="KW-1185">Reference proteome</keyword>
<dbReference type="Proteomes" id="UP000076715">
    <property type="component" value="Unassembled WGS sequence"/>
</dbReference>
<proteinExistence type="predicted"/>
<dbReference type="AlphaFoldDB" id="A0A162X1A1"/>
<reference evidence="1 2" key="1">
    <citation type="submission" date="2016-01" db="EMBL/GenBank/DDBJ databases">
        <title>The draft genome sequence of Aquimarina sp. RZW4-3-2.</title>
        <authorList>
            <person name="Wang Y."/>
        </authorList>
    </citation>
    <scope>NUCLEOTIDE SEQUENCE [LARGE SCALE GENOMIC DNA]</scope>
    <source>
        <strain evidence="1 2">RZW4-3-2</strain>
    </source>
</reference>
<dbReference type="RefSeq" id="WP_066319313.1">
    <property type="nucleotide sequence ID" value="NZ_LQRT01000058.1"/>
</dbReference>
<sequence>MENIMTKKPDPINLTNPQQLIFVLRSETLKKVVTDFKTTKGTMDEPLPTDGLLIPNIIGIPKFTPNHEITFVLEPKEESIQLCYVCFQNVTKSGRDNSIQWSSVFKNVSSDESITIPPDNSLYAAPHTSHKNTVSLTVQDNIGDEEYNLYYTILFSYTLQNNAKFFFSIDPLMKISSST</sequence>
<protein>
    <submittedName>
        <fullName evidence="1">Uncharacterized protein</fullName>
    </submittedName>
</protein>
<name>A0A162X1A1_9FLAO</name>
<organism evidence="1 2">
    <name type="scientific">Aquimarina aggregata</name>
    <dbReference type="NCBI Taxonomy" id="1642818"/>
    <lineage>
        <taxon>Bacteria</taxon>
        <taxon>Pseudomonadati</taxon>
        <taxon>Bacteroidota</taxon>
        <taxon>Flavobacteriia</taxon>
        <taxon>Flavobacteriales</taxon>
        <taxon>Flavobacteriaceae</taxon>
        <taxon>Aquimarina</taxon>
    </lineage>
</organism>
<gene>
    <name evidence="1" type="ORF">AWE51_17570</name>
</gene>
<accession>A0A162X1A1</accession>
<evidence type="ECO:0000313" key="2">
    <source>
        <dbReference type="Proteomes" id="UP000076715"/>
    </source>
</evidence>
<comment type="caution">
    <text evidence="1">The sequence shown here is derived from an EMBL/GenBank/DDBJ whole genome shotgun (WGS) entry which is preliminary data.</text>
</comment>